<gene>
    <name evidence="3" type="ordered locus">Bpet2431</name>
</gene>
<evidence type="ECO:0000313" key="3">
    <source>
        <dbReference type="EMBL" id="CAP42773.1"/>
    </source>
</evidence>
<dbReference type="eggNOG" id="COG2930">
    <property type="taxonomic scope" value="Bacteria"/>
</dbReference>
<reference evidence="3 4" key="1">
    <citation type="journal article" date="2008" name="BMC Genomics">
        <title>The missing link: Bordetella petrii is endowed with both the metabolic versatility of environmental bacteria and virulence traits of pathogenic Bordetellae.</title>
        <authorList>
            <person name="Gross R."/>
            <person name="Guzman C.A."/>
            <person name="Sebaihia M."/>
            <person name="Martins Dos Santos V.A."/>
            <person name="Pieper D.H."/>
            <person name="Koebnik R."/>
            <person name="Lechner M."/>
            <person name="Bartels D."/>
            <person name="Buhrmester J."/>
            <person name="Choudhuri J.V."/>
            <person name="Ebensen T."/>
            <person name="Gaigalat L."/>
            <person name="Herrmann S."/>
            <person name="Khachane A.N."/>
            <person name="Larisch C."/>
            <person name="Link S."/>
            <person name="Linke B."/>
            <person name="Meyer F."/>
            <person name="Mormann S."/>
            <person name="Nakunst D."/>
            <person name="Rueckert C."/>
            <person name="Schneiker-Bekel S."/>
            <person name="Schulze K."/>
            <person name="Vorhoelter F.J."/>
            <person name="Yevsa T."/>
            <person name="Engle J.T."/>
            <person name="Goldman W.E."/>
            <person name="Puehler A."/>
            <person name="Goebel U.B."/>
            <person name="Goesmann A."/>
            <person name="Bloecker H."/>
            <person name="Kaiser O."/>
            <person name="Martinez-Arias R."/>
        </authorList>
    </citation>
    <scope>NUCLEOTIDE SEQUENCE [LARGE SCALE GENOMIC DNA]</scope>
    <source>
        <strain evidence="4">ATCC BAA-461 / DSM 12804 / CCUG 43448 / CIP 107267 / Se-1111R</strain>
    </source>
</reference>
<dbReference type="STRING" id="94624.Bpet2431"/>
<dbReference type="KEGG" id="bpt:Bpet2431"/>
<feature type="domain" description="Ysc84 actin-binding" evidence="2">
    <location>
        <begin position="103"/>
        <end position="186"/>
    </location>
</feature>
<feature type="chain" id="PRO_5002739640" evidence="1">
    <location>
        <begin position="34"/>
        <end position="191"/>
    </location>
</feature>
<feature type="signal peptide" evidence="1">
    <location>
        <begin position="1"/>
        <end position="33"/>
    </location>
</feature>
<dbReference type="CDD" id="cd11524">
    <property type="entry name" value="SYLF"/>
    <property type="match status" value="1"/>
</dbReference>
<sequence>MKITRSGSIARPALFAAMLLSGAAACWSPAARAASAAEIARDSTQALRQLQASEPKARALAEKAVAVLVFPKIVKAGMLVGGENGDGALLKKGRVEAYYDLSGASFGLQAGIQTFSYALFFMNEQALQYLDRSDGWALGAAPNVVVINKGAAASMSTTTLTQDVYAIPFGQEGLMAGIGLEGTKITRIHPQ</sequence>
<accession>A9IN09</accession>
<evidence type="ECO:0000256" key="1">
    <source>
        <dbReference type="SAM" id="SignalP"/>
    </source>
</evidence>
<keyword evidence="1" id="KW-0732">Signal</keyword>
<evidence type="ECO:0000259" key="2">
    <source>
        <dbReference type="Pfam" id="PF04366"/>
    </source>
</evidence>
<keyword evidence="4" id="KW-1185">Reference proteome</keyword>
<organism evidence="3 4">
    <name type="scientific">Bordetella petrii (strain ATCC BAA-461 / DSM 12804 / CCUG 43448 / CIP 107267 / Se-1111R)</name>
    <dbReference type="NCBI Taxonomy" id="340100"/>
    <lineage>
        <taxon>Bacteria</taxon>
        <taxon>Pseudomonadati</taxon>
        <taxon>Pseudomonadota</taxon>
        <taxon>Betaproteobacteria</taxon>
        <taxon>Burkholderiales</taxon>
        <taxon>Alcaligenaceae</taxon>
        <taxon>Bordetella</taxon>
    </lineage>
</organism>
<dbReference type="InterPro" id="IPR007461">
    <property type="entry name" value="Ysc84_actin-binding"/>
</dbReference>
<dbReference type="PROSITE" id="PS51257">
    <property type="entry name" value="PROKAR_LIPOPROTEIN"/>
    <property type="match status" value="1"/>
</dbReference>
<protein>
    <submittedName>
        <fullName evidence="3">Lipoprotein</fullName>
    </submittedName>
</protein>
<proteinExistence type="predicted"/>
<dbReference type="AlphaFoldDB" id="A9IN09"/>
<keyword evidence="3" id="KW-0449">Lipoprotein</keyword>
<dbReference type="Proteomes" id="UP000001225">
    <property type="component" value="Chromosome"/>
</dbReference>
<name>A9IN09_BORPD</name>
<evidence type="ECO:0000313" key="4">
    <source>
        <dbReference type="Proteomes" id="UP000001225"/>
    </source>
</evidence>
<dbReference type="Pfam" id="PF04366">
    <property type="entry name" value="Ysc84"/>
    <property type="match status" value="1"/>
</dbReference>
<dbReference type="EMBL" id="AM902716">
    <property type="protein sequence ID" value="CAP42773.1"/>
    <property type="molecule type" value="Genomic_DNA"/>
</dbReference>